<feature type="binding site" evidence="5">
    <location>
        <position position="373"/>
    </location>
    <ligand>
        <name>FAD</name>
        <dbReference type="ChEBI" id="CHEBI:57692"/>
    </ligand>
</feature>
<dbReference type="OrthoDB" id="5046242at2759"/>
<dbReference type="AlphaFoldDB" id="W9Y8A7"/>
<evidence type="ECO:0000256" key="4">
    <source>
        <dbReference type="ARBA" id="ARBA00048448"/>
    </source>
</evidence>
<reference evidence="8 9" key="1">
    <citation type="submission" date="2013-03" db="EMBL/GenBank/DDBJ databases">
        <title>The Genome Sequence of Capronia epimyces CBS 606.96.</title>
        <authorList>
            <consortium name="The Broad Institute Genomics Platform"/>
            <person name="Cuomo C."/>
            <person name="de Hoog S."/>
            <person name="Gorbushina A."/>
            <person name="Walker B."/>
            <person name="Young S.K."/>
            <person name="Zeng Q."/>
            <person name="Gargeya S."/>
            <person name="Fitzgerald M."/>
            <person name="Haas B."/>
            <person name="Abouelleil A."/>
            <person name="Allen A.W."/>
            <person name="Alvarado L."/>
            <person name="Arachchi H.M."/>
            <person name="Berlin A.M."/>
            <person name="Chapman S.B."/>
            <person name="Gainer-Dewar J."/>
            <person name="Goldberg J."/>
            <person name="Griggs A."/>
            <person name="Gujja S."/>
            <person name="Hansen M."/>
            <person name="Howarth C."/>
            <person name="Imamovic A."/>
            <person name="Ireland A."/>
            <person name="Larimer J."/>
            <person name="McCowan C."/>
            <person name="Murphy C."/>
            <person name="Pearson M."/>
            <person name="Poon T.W."/>
            <person name="Priest M."/>
            <person name="Roberts A."/>
            <person name="Saif S."/>
            <person name="Shea T."/>
            <person name="Sisk P."/>
            <person name="Sykes S."/>
            <person name="Wortman J."/>
            <person name="Nusbaum C."/>
            <person name="Birren B."/>
        </authorList>
    </citation>
    <scope>NUCLEOTIDE SEQUENCE [LARGE SCALE GENOMIC DNA]</scope>
    <source>
        <strain evidence="8 9">CBS 606.96</strain>
    </source>
</reference>
<feature type="domain" description="Amine oxidase" evidence="7">
    <location>
        <begin position="155"/>
        <end position="590"/>
    </location>
</feature>
<evidence type="ECO:0000259" key="7">
    <source>
        <dbReference type="Pfam" id="PF01593"/>
    </source>
</evidence>
<dbReference type="Pfam" id="PF01042">
    <property type="entry name" value="Ribonuc_L-PSP"/>
    <property type="match status" value="1"/>
</dbReference>
<protein>
    <recommendedName>
        <fullName evidence="6">Amine oxidase</fullName>
        <ecNumber evidence="6">1.4.3.-</ecNumber>
    </recommendedName>
</protein>
<accession>W9Y8A7</accession>
<dbReference type="InterPro" id="IPR001613">
    <property type="entry name" value="Flavin_amine_oxidase"/>
</dbReference>
<comment type="cofactor">
    <cofactor evidence="1 6">
        <name>FAD</name>
        <dbReference type="ChEBI" id="CHEBI:57692"/>
    </cofactor>
</comment>
<dbReference type="InterPro" id="IPR036188">
    <property type="entry name" value="FAD/NAD-bd_sf"/>
</dbReference>
<comment type="similarity">
    <text evidence="2 6">Belongs to the flavin monoamine oxidase family.</text>
</comment>
<dbReference type="GeneID" id="19166284"/>
<evidence type="ECO:0000256" key="6">
    <source>
        <dbReference type="RuleBase" id="RU362067"/>
    </source>
</evidence>
<dbReference type="InterPro" id="IPR035959">
    <property type="entry name" value="RutC-like_sf"/>
</dbReference>
<dbReference type="Proteomes" id="UP000019478">
    <property type="component" value="Unassembled WGS sequence"/>
</dbReference>
<proteinExistence type="inferred from homology"/>
<dbReference type="Gene3D" id="3.50.50.60">
    <property type="entry name" value="FAD/NAD(P)-binding domain"/>
    <property type="match status" value="1"/>
</dbReference>
<dbReference type="PANTHER" id="PTHR43563">
    <property type="entry name" value="AMINE OXIDASE"/>
    <property type="match status" value="1"/>
</dbReference>
<dbReference type="HOGENOM" id="CLU_004498_0_3_1"/>
<evidence type="ECO:0000256" key="5">
    <source>
        <dbReference type="PIRSR" id="PIRSR601613-1"/>
    </source>
</evidence>
<dbReference type="CDD" id="cd00448">
    <property type="entry name" value="YjgF_YER057c_UK114_family"/>
    <property type="match status" value="1"/>
</dbReference>
<dbReference type="SUPFAM" id="SSF54373">
    <property type="entry name" value="FAD-linked reductases, C-terminal domain"/>
    <property type="match status" value="1"/>
</dbReference>
<dbReference type="EC" id="1.4.3.-" evidence="6"/>
<feature type="binding site" evidence="5">
    <location>
        <position position="156"/>
    </location>
    <ligand>
        <name>FAD</name>
        <dbReference type="ChEBI" id="CHEBI:57692"/>
    </ligand>
</feature>
<dbReference type="RefSeq" id="XP_007730484.1">
    <property type="nucleotide sequence ID" value="XM_007732294.1"/>
</dbReference>
<dbReference type="GO" id="GO:0097621">
    <property type="term" value="F:monoamine oxidase activity"/>
    <property type="evidence" value="ECO:0007669"/>
    <property type="project" value="UniProtKB-EC"/>
</dbReference>
<dbReference type="PANTHER" id="PTHR43563:SF14">
    <property type="entry name" value="AMINE OXIDASE"/>
    <property type="match status" value="1"/>
</dbReference>
<dbReference type="STRING" id="1182542.W9Y8A7"/>
<keyword evidence="6" id="KW-0274">FAD</keyword>
<dbReference type="SUPFAM" id="SSF51905">
    <property type="entry name" value="FAD/NAD(P)-binding domain"/>
    <property type="match status" value="1"/>
</dbReference>
<evidence type="ECO:0000256" key="1">
    <source>
        <dbReference type="ARBA" id="ARBA00001974"/>
    </source>
</evidence>
<dbReference type="Pfam" id="PF01593">
    <property type="entry name" value="Amino_oxidase"/>
    <property type="match status" value="1"/>
</dbReference>
<keyword evidence="3 6" id="KW-0560">Oxidoreductase</keyword>
<gene>
    <name evidence="8" type="ORF">A1O3_02151</name>
</gene>
<feature type="binding site" evidence="5">
    <location>
        <begin position="175"/>
        <end position="176"/>
    </location>
    <ligand>
        <name>FAD</name>
        <dbReference type="ChEBI" id="CHEBI:57692"/>
    </ligand>
</feature>
<comment type="caution">
    <text evidence="8">The sequence shown here is derived from an EMBL/GenBank/DDBJ whole genome shotgun (WGS) entry which is preliminary data.</text>
</comment>
<evidence type="ECO:0000313" key="9">
    <source>
        <dbReference type="Proteomes" id="UP000019478"/>
    </source>
</evidence>
<feature type="binding site" evidence="5">
    <location>
        <position position="480"/>
    </location>
    <ligand>
        <name>substrate</name>
    </ligand>
</feature>
<organism evidence="8 9">
    <name type="scientific">Capronia epimyces CBS 606.96</name>
    <dbReference type="NCBI Taxonomy" id="1182542"/>
    <lineage>
        <taxon>Eukaryota</taxon>
        <taxon>Fungi</taxon>
        <taxon>Dikarya</taxon>
        <taxon>Ascomycota</taxon>
        <taxon>Pezizomycotina</taxon>
        <taxon>Eurotiomycetes</taxon>
        <taxon>Chaetothyriomycetidae</taxon>
        <taxon>Chaetothyriales</taxon>
        <taxon>Herpotrichiellaceae</taxon>
        <taxon>Capronia</taxon>
    </lineage>
</organism>
<evidence type="ECO:0000256" key="3">
    <source>
        <dbReference type="ARBA" id="ARBA00023002"/>
    </source>
</evidence>
<evidence type="ECO:0000313" key="8">
    <source>
        <dbReference type="EMBL" id="EXJ89087.1"/>
    </source>
</evidence>
<keyword evidence="9" id="KW-1185">Reference proteome</keyword>
<dbReference type="eggNOG" id="KOG0029">
    <property type="taxonomic scope" value="Eukaryota"/>
</dbReference>
<dbReference type="InterPro" id="IPR002937">
    <property type="entry name" value="Amino_oxidase"/>
</dbReference>
<dbReference type="PRINTS" id="PR00757">
    <property type="entry name" value="AMINEOXDASEF"/>
</dbReference>
<evidence type="ECO:0000256" key="2">
    <source>
        <dbReference type="ARBA" id="ARBA00005995"/>
    </source>
</evidence>
<sequence>MSEVIKTFDPSSLASSRPVYSHVGTVQGGSNLIYTAGQVGVDHEGKAPASYEAQVRQAYRNLAKCLKTVGAEPSDIIKLTYFIVNYSPANRAHVEIMKEFLQTHRPTTTLVPVPCLAREDLLFEVEAVAAVKSTKENEASSNSRDYDVIIVGAGLSGLQAARNIDKAGLSYVVLEARDRVGGKVCTVEVSKGIVELGAAWTNDQNQVKMTQLAQELGLEFLEQNTRGDVVLQTENGATTRFPYGADPKIGDRNRRDLNRIRDQFEVLCQVLDTFQPQEYDELTVEDFVKRFRPTDITLSTVTIWTRAMLGVEPSEVSALYFLEYCRSGGGLLQLRSDRIGGGQHLRCKTGMSSFANGLASMLRPGSIKLNNPVESITQHPSGRTHVTTRGGQEYRAARVIVSLPTPLLKDIIFSPALPALKQEYNSSVRLGYYSKMIALYSRPWWQDSGLCGLSQSFVGPVSLTRDTSNASASHYSLTCFLVGESGRKWSQLPEGERRRAVLEQLGTMFGPIHSDEAQNPIELIEHEWSKEEFSRGSPCPVTMPGTLSRTGHVLKRPFGRIHFVGTETADKWRGYMEGAMLSGDRGAAEVVKALGASRSPRPRL</sequence>
<dbReference type="InterPro" id="IPR006175">
    <property type="entry name" value="YjgF/YER057c/UK114"/>
</dbReference>
<dbReference type="Gene3D" id="3.30.1330.40">
    <property type="entry name" value="RutC-like"/>
    <property type="match status" value="1"/>
</dbReference>
<dbReference type="InterPro" id="IPR050703">
    <property type="entry name" value="Flavin_MAO"/>
</dbReference>
<feature type="binding site" evidence="5">
    <location>
        <position position="567"/>
    </location>
    <ligand>
        <name>FAD</name>
        <dbReference type="ChEBI" id="CHEBI:57692"/>
    </ligand>
</feature>
<dbReference type="SUPFAM" id="SSF55298">
    <property type="entry name" value="YjgF-like"/>
    <property type="match status" value="1"/>
</dbReference>
<comment type="catalytic activity">
    <reaction evidence="4">
        <text>a secondary aliphatic amine + O2 + H2O = a primary amine + an aldehyde + H2O2</text>
        <dbReference type="Rhea" id="RHEA:26414"/>
        <dbReference type="ChEBI" id="CHEBI:15377"/>
        <dbReference type="ChEBI" id="CHEBI:15379"/>
        <dbReference type="ChEBI" id="CHEBI:16240"/>
        <dbReference type="ChEBI" id="CHEBI:17478"/>
        <dbReference type="ChEBI" id="CHEBI:58855"/>
        <dbReference type="ChEBI" id="CHEBI:65296"/>
        <dbReference type="EC" id="1.4.3.4"/>
    </reaction>
</comment>
<name>W9Y8A7_9EURO</name>
<keyword evidence="6" id="KW-0285">Flavoprotein</keyword>
<dbReference type="EMBL" id="AMGY01000002">
    <property type="protein sequence ID" value="EXJ89087.1"/>
    <property type="molecule type" value="Genomic_DNA"/>
</dbReference>